<protein>
    <submittedName>
        <fullName evidence="1">Uncharacterized protein</fullName>
    </submittedName>
</protein>
<organism evidence="1 2">
    <name type="scientific">Zea mays</name>
    <name type="common">Maize</name>
    <dbReference type="NCBI Taxonomy" id="4577"/>
    <lineage>
        <taxon>Eukaryota</taxon>
        <taxon>Viridiplantae</taxon>
        <taxon>Streptophyta</taxon>
        <taxon>Embryophyta</taxon>
        <taxon>Tracheophyta</taxon>
        <taxon>Spermatophyta</taxon>
        <taxon>Magnoliopsida</taxon>
        <taxon>Liliopsida</taxon>
        <taxon>Poales</taxon>
        <taxon>Poaceae</taxon>
        <taxon>PACMAD clade</taxon>
        <taxon>Panicoideae</taxon>
        <taxon>Andropogonodae</taxon>
        <taxon>Andropogoneae</taxon>
        <taxon>Tripsacinae</taxon>
        <taxon>Zea</taxon>
    </lineage>
</organism>
<dbReference type="AlphaFoldDB" id="A0A804MZX4"/>
<dbReference type="Gramene" id="Zm00001eb124180_T001">
    <property type="protein sequence ID" value="Zm00001eb124180_P001"/>
    <property type="gene ID" value="Zm00001eb124180"/>
</dbReference>
<dbReference type="PANTHER" id="PTHR43327">
    <property type="entry name" value="STOMATIN-LIKE PROTEIN 2, MITOCHONDRIAL"/>
    <property type="match status" value="1"/>
</dbReference>
<evidence type="ECO:0000313" key="2">
    <source>
        <dbReference type="Proteomes" id="UP000007305"/>
    </source>
</evidence>
<evidence type="ECO:0000313" key="1">
    <source>
        <dbReference type="EnsemblPlants" id="Zm00001eb124180_P001"/>
    </source>
</evidence>
<dbReference type="Proteomes" id="UP000007305">
    <property type="component" value="Chromosome 3"/>
</dbReference>
<dbReference type="EnsemblPlants" id="Zm00001eb124180_T001">
    <property type="protein sequence ID" value="Zm00001eb124180_P001"/>
    <property type="gene ID" value="Zm00001eb124180"/>
</dbReference>
<proteinExistence type="predicted"/>
<keyword evidence="2" id="KW-1185">Reference proteome</keyword>
<dbReference type="PANTHER" id="PTHR43327:SF10">
    <property type="entry name" value="STOMATIN-LIKE PROTEIN 2, MITOCHONDRIAL"/>
    <property type="match status" value="1"/>
</dbReference>
<sequence>MFSFRLRTRICRDKKGVPSMTATNWGMKWDITPPTRIRQAMEMQAEVERRKCAQVLESEGKKQAQILELEGKKTAQIFESEGDDFITLFIF</sequence>
<dbReference type="InParanoid" id="A0A804MZX4"/>
<name>A0A804MZX4_MAIZE</name>
<dbReference type="InterPro" id="IPR050710">
    <property type="entry name" value="Band7/mec-2_domain"/>
</dbReference>
<reference evidence="1" key="2">
    <citation type="submission" date="2019-07" db="EMBL/GenBank/DDBJ databases">
        <authorList>
            <person name="Seetharam A."/>
            <person name="Woodhouse M."/>
            <person name="Cannon E."/>
        </authorList>
    </citation>
    <scope>NUCLEOTIDE SEQUENCE [LARGE SCALE GENOMIC DNA]</scope>
    <source>
        <strain evidence="1">cv. B73</strain>
    </source>
</reference>
<reference evidence="2" key="1">
    <citation type="submission" date="2015-12" db="EMBL/GenBank/DDBJ databases">
        <title>Update maize B73 reference genome by single molecule sequencing technologies.</title>
        <authorList>
            <consortium name="Maize Genome Sequencing Project"/>
            <person name="Ware D."/>
        </authorList>
    </citation>
    <scope>NUCLEOTIDE SEQUENCE [LARGE SCALE GENOMIC DNA]</scope>
    <source>
        <strain evidence="2">cv. B73</strain>
    </source>
</reference>
<reference evidence="1" key="3">
    <citation type="submission" date="2021-05" db="UniProtKB">
        <authorList>
            <consortium name="EnsemblPlants"/>
        </authorList>
    </citation>
    <scope>IDENTIFICATION</scope>
    <source>
        <strain evidence="1">cv. B73</strain>
    </source>
</reference>
<accession>A0A804MZX4</accession>